<evidence type="ECO:0000256" key="1">
    <source>
        <dbReference type="ARBA" id="ARBA00010669"/>
    </source>
</evidence>
<accession>A0A8D5FV62</accession>
<dbReference type="InterPro" id="IPR002125">
    <property type="entry name" value="CMP_dCMP_dom"/>
</dbReference>
<evidence type="ECO:0000313" key="10">
    <source>
        <dbReference type="EMBL" id="BCL60467.1"/>
    </source>
</evidence>
<protein>
    <recommendedName>
        <fullName evidence="8">tRNA-specific adenosine deaminase</fullName>
        <ecNumber evidence="8">3.5.4.33</ecNumber>
    </recommendedName>
</protein>
<dbReference type="EMBL" id="AP024086">
    <property type="protein sequence ID" value="BCL60467.1"/>
    <property type="molecule type" value="Genomic_DNA"/>
</dbReference>
<proteinExistence type="inferred from homology"/>
<gene>
    <name evidence="10" type="primary">tadA_1</name>
    <name evidence="8" type="synonym">tadA</name>
    <name evidence="10" type="ORF">DGMP_11600</name>
</gene>
<comment type="cofactor">
    <cofactor evidence="8">
        <name>Zn(2+)</name>
        <dbReference type="ChEBI" id="CHEBI:29105"/>
    </cofactor>
    <text evidence="8">Binds 1 zinc ion per subunit.</text>
</comment>
<dbReference type="GO" id="GO:0008270">
    <property type="term" value="F:zinc ion binding"/>
    <property type="evidence" value="ECO:0007669"/>
    <property type="project" value="UniProtKB-UniRule"/>
</dbReference>
<feature type="domain" description="CMP/dCMP-type deaminase" evidence="9">
    <location>
        <begin position="4"/>
        <end position="131"/>
    </location>
</feature>
<dbReference type="PANTHER" id="PTHR11079">
    <property type="entry name" value="CYTOSINE DEAMINASE FAMILY MEMBER"/>
    <property type="match status" value="1"/>
</dbReference>
<evidence type="ECO:0000256" key="4">
    <source>
        <dbReference type="ARBA" id="ARBA00022723"/>
    </source>
</evidence>
<keyword evidence="6 8" id="KW-0862">Zinc</keyword>
<comment type="similarity">
    <text evidence="1">Belongs to the cytidine and deoxycytidylate deaminase family. ADAT2 subfamily.</text>
</comment>
<reference evidence="10" key="1">
    <citation type="submission" date="2020-09" db="EMBL/GenBank/DDBJ databases">
        <title>Desulfogranum mesoprofundum gen. nov., sp. nov., a novel mesophilic, sulfate-reducing chemolithoautotroph isolated from a deep-sea hydrothermal vent chimney in the Suiyo Seamount.</title>
        <authorList>
            <person name="Hashimoto Y."/>
            <person name="Nakagawa S."/>
        </authorList>
    </citation>
    <scope>NUCLEOTIDE SEQUENCE</scope>
    <source>
        <strain evidence="10">KT2</strain>
    </source>
</reference>
<dbReference type="InterPro" id="IPR028883">
    <property type="entry name" value="tRNA_aden_deaminase"/>
</dbReference>
<dbReference type="GO" id="GO:0002100">
    <property type="term" value="P:tRNA wobble adenosine to inosine editing"/>
    <property type="evidence" value="ECO:0007669"/>
    <property type="project" value="UniProtKB-UniRule"/>
</dbReference>
<feature type="binding site" evidence="8">
    <location>
        <position position="55"/>
    </location>
    <ligand>
        <name>Zn(2+)</name>
        <dbReference type="ChEBI" id="CHEBI:29105"/>
        <note>catalytic</note>
    </ligand>
</feature>
<feature type="active site" description="Proton donor" evidence="8">
    <location>
        <position position="57"/>
    </location>
</feature>
<dbReference type="AlphaFoldDB" id="A0A8D5FV62"/>
<comment type="function">
    <text evidence="8">Catalyzes the deamination of adenosine to inosine at the wobble position 34 of tRNA(Arg2).</text>
</comment>
<dbReference type="PANTHER" id="PTHR11079:SF202">
    <property type="entry name" value="TRNA-SPECIFIC ADENOSINE DEAMINASE"/>
    <property type="match status" value="1"/>
</dbReference>
<dbReference type="CDD" id="cd01285">
    <property type="entry name" value="nucleoside_deaminase"/>
    <property type="match status" value="1"/>
</dbReference>
<comment type="catalytic activity">
    <reaction evidence="7 8">
        <text>adenosine(34) in tRNA + H2O + H(+) = inosine(34) in tRNA + NH4(+)</text>
        <dbReference type="Rhea" id="RHEA:43168"/>
        <dbReference type="Rhea" id="RHEA-COMP:10373"/>
        <dbReference type="Rhea" id="RHEA-COMP:10374"/>
        <dbReference type="ChEBI" id="CHEBI:15377"/>
        <dbReference type="ChEBI" id="CHEBI:15378"/>
        <dbReference type="ChEBI" id="CHEBI:28938"/>
        <dbReference type="ChEBI" id="CHEBI:74411"/>
        <dbReference type="ChEBI" id="CHEBI:82852"/>
        <dbReference type="EC" id="3.5.4.33"/>
    </reaction>
</comment>
<keyword evidence="11" id="KW-1185">Reference proteome</keyword>
<keyword evidence="4 8" id="KW-0479">Metal-binding</keyword>
<dbReference type="Pfam" id="PF00383">
    <property type="entry name" value="dCMP_cyt_deam_1"/>
    <property type="match status" value="1"/>
</dbReference>
<dbReference type="EC" id="3.5.4.33" evidence="8"/>
<dbReference type="Proteomes" id="UP000826725">
    <property type="component" value="Chromosome"/>
</dbReference>
<feature type="binding site" evidence="8">
    <location>
        <position position="85"/>
    </location>
    <ligand>
        <name>Zn(2+)</name>
        <dbReference type="ChEBI" id="CHEBI:29105"/>
        <note>catalytic</note>
    </ligand>
</feature>
<keyword evidence="5 8" id="KW-0378">Hydrolase</keyword>
<dbReference type="InterPro" id="IPR016192">
    <property type="entry name" value="APOBEC/CMP_deaminase_Zn-bd"/>
</dbReference>
<name>A0A8D5FV62_9BACT</name>
<evidence type="ECO:0000256" key="3">
    <source>
        <dbReference type="ARBA" id="ARBA00022694"/>
    </source>
</evidence>
<evidence type="ECO:0000256" key="7">
    <source>
        <dbReference type="ARBA" id="ARBA00048045"/>
    </source>
</evidence>
<dbReference type="PROSITE" id="PS00903">
    <property type="entry name" value="CYT_DCMP_DEAMINASES_1"/>
    <property type="match status" value="1"/>
</dbReference>
<dbReference type="RefSeq" id="WP_228856589.1">
    <property type="nucleotide sequence ID" value="NZ_AP024086.1"/>
</dbReference>
<dbReference type="PROSITE" id="PS51747">
    <property type="entry name" value="CYT_DCMP_DEAMINASES_2"/>
    <property type="match status" value="1"/>
</dbReference>
<comment type="subunit">
    <text evidence="2 8">Homodimer.</text>
</comment>
<dbReference type="KEGG" id="dbk:DGMP_11600"/>
<evidence type="ECO:0000256" key="5">
    <source>
        <dbReference type="ARBA" id="ARBA00022801"/>
    </source>
</evidence>
<evidence type="ECO:0000256" key="6">
    <source>
        <dbReference type="ARBA" id="ARBA00022833"/>
    </source>
</evidence>
<dbReference type="HAMAP" id="MF_00972">
    <property type="entry name" value="tRNA_aden_deaminase"/>
    <property type="match status" value="1"/>
</dbReference>
<dbReference type="FunFam" id="3.40.140.10:FF:000005">
    <property type="entry name" value="tRNA-specific adenosine deaminase"/>
    <property type="match status" value="1"/>
</dbReference>
<evidence type="ECO:0000259" key="9">
    <source>
        <dbReference type="PROSITE" id="PS51747"/>
    </source>
</evidence>
<feature type="binding site" evidence="8">
    <location>
        <position position="88"/>
    </location>
    <ligand>
        <name>Zn(2+)</name>
        <dbReference type="ChEBI" id="CHEBI:29105"/>
        <note>catalytic</note>
    </ligand>
</feature>
<dbReference type="GO" id="GO:0052717">
    <property type="term" value="F:tRNA-specific adenosine-34 deaminase activity"/>
    <property type="evidence" value="ECO:0007669"/>
    <property type="project" value="UniProtKB-UniRule"/>
</dbReference>
<sequence length="163" mass="17412">MDEKADKKWMKLALEMAVLAEKEGEVPVGAVLVGENDLIAGGCNCPRGSKDPTAHAEIMVLRKGAVIVDNYRLPGTTLYVTLEPCIMCMGALVHARVDRLVFGATDPKTGAAVSRYAIGTDGLLNHTLSITGGVLESECGALLKKFFAARRKNSRLQTLQGRG</sequence>
<dbReference type="NCBIfam" id="NF008113">
    <property type="entry name" value="PRK10860.1"/>
    <property type="match status" value="1"/>
</dbReference>
<evidence type="ECO:0000313" key="11">
    <source>
        <dbReference type="Proteomes" id="UP000826725"/>
    </source>
</evidence>
<keyword evidence="3 8" id="KW-0819">tRNA processing</keyword>
<evidence type="ECO:0000256" key="8">
    <source>
        <dbReference type="HAMAP-Rule" id="MF_00972"/>
    </source>
</evidence>
<organism evidence="10 11">
    <name type="scientific">Desulfomarina profundi</name>
    <dbReference type="NCBI Taxonomy" id="2772557"/>
    <lineage>
        <taxon>Bacteria</taxon>
        <taxon>Pseudomonadati</taxon>
        <taxon>Thermodesulfobacteriota</taxon>
        <taxon>Desulfobulbia</taxon>
        <taxon>Desulfobulbales</taxon>
        <taxon>Desulfobulbaceae</taxon>
        <taxon>Desulfomarina</taxon>
    </lineage>
</organism>
<evidence type="ECO:0000256" key="2">
    <source>
        <dbReference type="ARBA" id="ARBA00011738"/>
    </source>
</evidence>